<name>A0A816D7Z1_9BILA</name>
<evidence type="ECO:0000313" key="2">
    <source>
        <dbReference type="EMBL" id="CAF2031525.1"/>
    </source>
</evidence>
<sequence>MNNQMKMIIITSNGDLIDRLSLNKSESTRIIDLDTNNLANTIFKVNNNLLDLTFLAELSELNSTNAQMYKRVLNSPQYSRSKVPKLSQGEIDLVCVICEDHAIGFNYDVLTCASC</sequence>
<protein>
    <submittedName>
        <fullName evidence="1">Uncharacterized protein</fullName>
    </submittedName>
</protein>
<evidence type="ECO:0000313" key="1">
    <source>
        <dbReference type="EMBL" id="CAF1633752.1"/>
    </source>
</evidence>
<dbReference type="Proteomes" id="UP000663824">
    <property type="component" value="Unassembled WGS sequence"/>
</dbReference>
<dbReference type="OrthoDB" id="6352325at2759"/>
<reference evidence="1" key="1">
    <citation type="submission" date="2021-02" db="EMBL/GenBank/DDBJ databases">
        <authorList>
            <person name="Nowell W R."/>
        </authorList>
    </citation>
    <scope>NUCLEOTIDE SEQUENCE</scope>
</reference>
<dbReference type="EMBL" id="CAJNRE010003980">
    <property type="protein sequence ID" value="CAF2031525.1"/>
    <property type="molecule type" value="Genomic_DNA"/>
</dbReference>
<comment type="caution">
    <text evidence="1">The sequence shown here is derived from an EMBL/GenBank/DDBJ whole genome shotgun (WGS) entry which is preliminary data.</text>
</comment>
<dbReference type="AlphaFoldDB" id="A0A816D7Z1"/>
<dbReference type="Proteomes" id="UP000663834">
    <property type="component" value="Unassembled WGS sequence"/>
</dbReference>
<proteinExistence type="predicted"/>
<dbReference type="EMBL" id="CAJNOW010014607">
    <property type="protein sequence ID" value="CAF1633752.1"/>
    <property type="molecule type" value="Genomic_DNA"/>
</dbReference>
<accession>A0A816D7Z1</accession>
<organism evidence="1 3">
    <name type="scientific">Rotaria magnacalcarata</name>
    <dbReference type="NCBI Taxonomy" id="392030"/>
    <lineage>
        <taxon>Eukaryota</taxon>
        <taxon>Metazoa</taxon>
        <taxon>Spiralia</taxon>
        <taxon>Gnathifera</taxon>
        <taxon>Rotifera</taxon>
        <taxon>Eurotatoria</taxon>
        <taxon>Bdelloidea</taxon>
        <taxon>Philodinida</taxon>
        <taxon>Philodinidae</taxon>
        <taxon>Rotaria</taxon>
    </lineage>
</organism>
<evidence type="ECO:0000313" key="3">
    <source>
        <dbReference type="Proteomes" id="UP000663834"/>
    </source>
</evidence>
<gene>
    <name evidence="1" type="ORF">KQP761_LOCUS26675</name>
    <name evidence="2" type="ORF">MBJ925_LOCUS9977</name>
</gene>